<comment type="similarity">
    <text evidence="1">Belongs to the glycosyl hydrolase 5 (cellulase A) family.</text>
</comment>
<keyword evidence="3" id="KW-0325">Glycoprotein</keyword>
<accession>A0AAW0DVK0</accession>
<comment type="caution">
    <text evidence="9">The sequence shown here is derived from an EMBL/GenBank/DDBJ whole genome shotgun (WGS) entry which is preliminary data.</text>
</comment>
<dbReference type="EMBL" id="JAYKXP010000008">
    <property type="protein sequence ID" value="KAK7054692.1"/>
    <property type="molecule type" value="Genomic_DNA"/>
</dbReference>
<dbReference type="SUPFAM" id="SSF51445">
    <property type="entry name" value="(Trans)glycosidases"/>
    <property type="match status" value="1"/>
</dbReference>
<dbReference type="GO" id="GO:0009251">
    <property type="term" value="P:glucan catabolic process"/>
    <property type="evidence" value="ECO:0007669"/>
    <property type="project" value="TreeGrafter"/>
</dbReference>
<dbReference type="PANTHER" id="PTHR31297:SF34">
    <property type="entry name" value="GLUCAN 1,3-BETA-GLUCOSIDASE 2"/>
    <property type="match status" value="1"/>
</dbReference>
<evidence type="ECO:0000256" key="6">
    <source>
        <dbReference type="ARBA" id="ARBA00036824"/>
    </source>
</evidence>
<keyword evidence="8" id="KW-0472">Membrane</keyword>
<evidence type="ECO:0000256" key="1">
    <source>
        <dbReference type="ARBA" id="ARBA00005641"/>
    </source>
</evidence>
<dbReference type="PANTHER" id="PTHR31297">
    <property type="entry name" value="GLUCAN ENDO-1,6-BETA-GLUCOSIDASE B"/>
    <property type="match status" value="1"/>
</dbReference>
<organism evidence="9 10">
    <name type="scientific">Paramarasmius palmivorus</name>
    <dbReference type="NCBI Taxonomy" id="297713"/>
    <lineage>
        <taxon>Eukaryota</taxon>
        <taxon>Fungi</taxon>
        <taxon>Dikarya</taxon>
        <taxon>Basidiomycota</taxon>
        <taxon>Agaricomycotina</taxon>
        <taxon>Agaricomycetes</taxon>
        <taxon>Agaricomycetidae</taxon>
        <taxon>Agaricales</taxon>
        <taxon>Marasmiineae</taxon>
        <taxon>Marasmiaceae</taxon>
        <taxon>Paramarasmius</taxon>
    </lineage>
</organism>
<gene>
    <name evidence="9" type="ORF">VNI00_003155</name>
</gene>
<keyword evidence="8" id="KW-1133">Transmembrane helix</keyword>
<dbReference type="GO" id="GO:0004338">
    <property type="term" value="F:glucan exo-1,3-beta-glucosidase activity"/>
    <property type="evidence" value="ECO:0007669"/>
    <property type="project" value="UniProtKB-EC"/>
</dbReference>
<evidence type="ECO:0000256" key="7">
    <source>
        <dbReference type="ARBA" id="ARBA00038929"/>
    </source>
</evidence>
<evidence type="ECO:0000256" key="8">
    <source>
        <dbReference type="SAM" id="Phobius"/>
    </source>
</evidence>
<proteinExistence type="inferred from homology"/>
<dbReference type="AlphaFoldDB" id="A0AAW0DVK0"/>
<reference evidence="9 10" key="1">
    <citation type="submission" date="2024-01" db="EMBL/GenBank/DDBJ databases">
        <title>A draft genome for a cacao thread blight-causing isolate of Paramarasmius palmivorus.</title>
        <authorList>
            <person name="Baruah I.K."/>
            <person name="Bukari Y."/>
            <person name="Amoako-Attah I."/>
            <person name="Meinhardt L.W."/>
            <person name="Bailey B.A."/>
            <person name="Cohen S.P."/>
        </authorList>
    </citation>
    <scope>NUCLEOTIDE SEQUENCE [LARGE SCALE GENOMIC DNA]</scope>
    <source>
        <strain evidence="9 10">GH-12</strain>
    </source>
</reference>
<dbReference type="InterPro" id="IPR017853">
    <property type="entry name" value="GH"/>
</dbReference>
<dbReference type="EC" id="3.2.1.58" evidence="7"/>
<evidence type="ECO:0000256" key="4">
    <source>
        <dbReference type="ARBA" id="ARBA00023295"/>
    </source>
</evidence>
<keyword evidence="10" id="KW-1185">Reference proteome</keyword>
<comment type="catalytic activity">
    <reaction evidence="6">
        <text>Successive hydrolysis of beta-D-glucose units from the non-reducing ends of (1-&gt;3)-beta-D-glucans, releasing alpha-glucose.</text>
        <dbReference type="EC" id="3.2.1.58"/>
    </reaction>
</comment>
<feature type="transmembrane region" description="Helical" evidence="8">
    <location>
        <begin position="48"/>
        <end position="70"/>
    </location>
</feature>
<keyword evidence="4" id="KW-0326">Glycosidase</keyword>
<evidence type="ECO:0000256" key="5">
    <source>
        <dbReference type="ARBA" id="ARBA00023316"/>
    </source>
</evidence>
<evidence type="ECO:0000313" key="10">
    <source>
        <dbReference type="Proteomes" id="UP001383192"/>
    </source>
</evidence>
<keyword evidence="8" id="KW-0812">Transmembrane</keyword>
<dbReference type="GO" id="GO:0005576">
    <property type="term" value="C:extracellular region"/>
    <property type="evidence" value="ECO:0007669"/>
    <property type="project" value="TreeGrafter"/>
</dbReference>
<keyword evidence="5" id="KW-0961">Cell wall biogenesis/degradation</keyword>
<evidence type="ECO:0000256" key="3">
    <source>
        <dbReference type="ARBA" id="ARBA00023180"/>
    </source>
</evidence>
<name>A0AAW0DVK0_9AGAR</name>
<dbReference type="GO" id="GO:0009986">
    <property type="term" value="C:cell surface"/>
    <property type="evidence" value="ECO:0007669"/>
    <property type="project" value="TreeGrafter"/>
</dbReference>
<evidence type="ECO:0000256" key="2">
    <source>
        <dbReference type="ARBA" id="ARBA00022801"/>
    </source>
</evidence>
<evidence type="ECO:0000313" key="9">
    <source>
        <dbReference type="EMBL" id="KAK7054692.1"/>
    </source>
</evidence>
<protein>
    <recommendedName>
        <fullName evidence="7">glucan 1,3-beta-glucosidase</fullName>
        <ecNumber evidence="7">3.2.1.58</ecNumber>
    </recommendedName>
</protein>
<dbReference type="InterPro" id="IPR050386">
    <property type="entry name" value="Glycosyl_hydrolase_5"/>
</dbReference>
<dbReference type="Gene3D" id="3.20.20.80">
    <property type="entry name" value="Glycosidases"/>
    <property type="match status" value="1"/>
</dbReference>
<dbReference type="GO" id="GO:0071555">
    <property type="term" value="P:cell wall organization"/>
    <property type="evidence" value="ECO:0007669"/>
    <property type="project" value="UniProtKB-KW"/>
</dbReference>
<sequence>MSSSDIQPSESQSAAIDRLDSQSQLLNADEKKPSRNLAQSKLWTKRRIITSLVCCTFVLAIAAILAVVFVNRAHNSRHLNALLGGNGSTVVTDANTTFVYVNEFGGDWAWDPSNPFASGGRAQSWSKRIPGVGEPVGEDEKWQWGKDVVRGVNLGGWLTTRPFITPALYDKYYTLTKDNPYHVVDEWSLSFAMGTNLSAEMENHYKTFITEQDFAQIAASGLNWVRVPIGYWAVDTWPGEPFLKGVSWKYFLKATQWARKYGIRIFLQVEGLPGSQNGWDHSGKGGSINLMNGIMGIANAQRAVSCLRTFNEFLSRDEYKDVVPILGIANDIRLSIIGREGTQSFYKEVYDTLRKDSGLGEGKGPIIAIQDGFQGVSLWEDFMHGADRLALDQHPLLAWNKEDTAQKPCVWAAATNRSSARFGITLGGEFSTSVNDCGMWVNGIDTPTRYGNCSYWNNPESWDESTVKSLRDVTLASMDALQHWFYFTWKVQPLNSESSADARAMWDYQRGREGGWIPKDPRDAVGYCPSISSFDGVYAASATGGSLDSTATSTNSIPFPPTALATPSGVSGTLMTYLPTLTPTGTWPVLEGVGGTGTIESIYVYVSDTFTKFLP</sequence>
<dbReference type="Proteomes" id="UP001383192">
    <property type="component" value="Unassembled WGS sequence"/>
</dbReference>
<keyword evidence="2" id="KW-0378">Hydrolase</keyword>